<organism evidence="2 3">
    <name type="scientific">Jatrophihabitans cynanchi</name>
    <dbReference type="NCBI Taxonomy" id="2944128"/>
    <lineage>
        <taxon>Bacteria</taxon>
        <taxon>Bacillati</taxon>
        <taxon>Actinomycetota</taxon>
        <taxon>Actinomycetes</taxon>
        <taxon>Jatrophihabitantales</taxon>
        <taxon>Jatrophihabitantaceae</taxon>
        <taxon>Jatrophihabitans</taxon>
    </lineage>
</organism>
<feature type="region of interest" description="Disordered" evidence="1">
    <location>
        <begin position="131"/>
        <end position="155"/>
    </location>
</feature>
<gene>
    <name evidence="2" type="ORF">M6B22_11255</name>
</gene>
<accession>A0ABY7JTW9</accession>
<feature type="compositionally biased region" description="Low complexity" evidence="1">
    <location>
        <begin position="131"/>
        <end position="147"/>
    </location>
</feature>
<protein>
    <submittedName>
        <fullName evidence="2">Uncharacterized protein</fullName>
    </submittedName>
</protein>
<evidence type="ECO:0000313" key="3">
    <source>
        <dbReference type="Proteomes" id="UP001164693"/>
    </source>
</evidence>
<reference evidence="2" key="1">
    <citation type="submission" date="2022-05" db="EMBL/GenBank/DDBJ databases">
        <title>Jatrophihabitans sp. SB3-54 whole genome sequence.</title>
        <authorList>
            <person name="Suh M.K."/>
            <person name="Eom M.K."/>
            <person name="Kim J.S."/>
            <person name="Kim H.S."/>
            <person name="Do H.E."/>
            <person name="Shin Y.K."/>
            <person name="Lee J.-S."/>
        </authorList>
    </citation>
    <scope>NUCLEOTIDE SEQUENCE</scope>
    <source>
        <strain evidence="2">SB3-54</strain>
    </source>
</reference>
<sequence length="155" mass="16518">MSEQVFDGMSIREHAGQVAESVRAINHLSLPWVVEESLPYPSDVAVVVAELARAAHGLRQATAQLADRIERLEQAGHIRDADPDPTHPDRAALACLLLSVSVAAATGRLATALDSAQQHLSCLACAEQTTLSTHTATPDTTPTAAEPTELRRLAR</sequence>
<dbReference type="RefSeq" id="WP_269441640.1">
    <property type="nucleotide sequence ID" value="NZ_CP097463.1"/>
</dbReference>
<evidence type="ECO:0000313" key="2">
    <source>
        <dbReference type="EMBL" id="WAX55138.1"/>
    </source>
</evidence>
<keyword evidence="3" id="KW-1185">Reference proteome</keyword>
<dbReference type="Proteomes" id="UP001164693">
    <property type="component" value="Chromosome"/>
</dbReference>
<proteinExistence type="predicted"/>
<name>A0ABY7JTW9_9ACTN</name>
<dbReference type="EMBL" id="CP097463">
    <property type="protein sequence ID" value="WAX55138.1"/>
    <property type="molecule type" value="Genomic_DNA"/>
</dbReference>
<evidence type="ECO:0000256" key="1">
    <source>
        <dbReference type="SAM" id="MobiDB-lite"/>
    </source>
</evidence>